<dbReference type="EMBL" id="JAXUIC010000008">
    <property type="protein sequence ID" value="KAK4579638.1"/>
    <property type="molecule type" value="Genomic_DNA"/>
</dbReference>
<dbReference type="PANTHER" id="PTHR35740:SF1">
    <property type="entry name" value="OS12G0111700 PROTEIN"/>
    <property type="match status" value="1"/>
</dbReference>
<name>A0AAN7IN48_QUERU</name>
<keyword evidence="3" id="KW-1185">Reference proteome</keyword>
<feature type="region of interest" description="Disordered" evidence="1">
    <location>
        <begin position="1"/>
        <end position="119"/>
    </location>
</feature>
<dbReference type="PANTHER" id="PTHR35740">
    <property type="entry name" value="OS12G0111700 PROTEIN"/>
    <property type="match status" value="1"/>
</dbReference>
<dbReference type="Proteomes" id="UP001324115">
    <property type="component" value="Unassembled WGS sequence"/>
</dbReference>
<feature type="region of interest" description="Disordered" evidence="1">
    <location>
        <begin position="132"/>
        <end position="151"/>
    </location>
</feature>
<feature type="compositionally biased region" description="Low complexity" evidence="1">
    <location>
        <begin position="87"/>
        <end position="97"/>
    </location>
</feature>
<sequence length="195" mass="21600">MEAEKRILRVRNRNRKPLSDSTNLTTTTTTTTAPNNLSSAFKKLLPSTNSTTTNSDAISSVPPPPQQNLASSPARPLKSSSPHGAGVDSEVSESVSVYSRRNIANKRKGKGKETAEPFSCPPAVRIRNVRNKINKDGEKSLSKAYTAPPKKRQCRVNVSDYALPDEFIKQQRDYFAEIDAFEMEEEEVESLDQSE</sequence>
<dbReference type="AlphaFoldDB" id="A0AAN7IN48"/>
<protein>
    <submittedName>
        <fullName evidence="2">Uncharacterized protein</fullName>
    </submittedName>
</protein>
<gene>
    <name evidence="2" type="ORF">RGQ29_029349</name>
</gene>
<evidence type="ECO:0000256" key="1">
    <source>
        <dbReference type="SAM" id="MobiDB-lite"/>
    </source>
</evidence>
<organism evidence="2 3">
    <name type="scientific">Quercus rubra</name>
    <name type="common">Northern red oak</name>
    <name type="synonym">Quercus borealis</name>
    <dbReference type="NCBI Taxonomy" id="3512"/>
    <lineage>
        <taxon>Eukaryota</taxon>
        <taxon>Viridiplantae</taxon>
        <taxon>Streptophyta</taxon>
        <taxon>Embryophyta</taxon>
        <taxon>Tracheophyta</taxon>
        <taxon>Spermatophyta</taxon>
        <taxon>Magnoliopsida</taxon>
        <taxon>eudicotyledons</taxon>
        <taxon>Gunneridae</taxon>
        <taxon>Pentapetalae</taxon>
        <taxon>rosids</taxon>
        <taxon>fabids</taxon>
        <taxon>Fagales</taxon>
        <taxon>Fagaceae</taxon>
        <taxon>Quercus</taxon>
    </lineage>
</organism>
<proteinExistence type="predicted"/>
<comment type="caution">
    <text evidence="2">The sequence shown here is derived from an EMBL/GenBank/DDBJ whole genome shotgun (WGS) entry which is preliminary data.</text>
</comment>
<accession>A0AAN7IN48</accession>
<reference evidence="2 3" key="1">
    <citation type="journal article" date="2023" name="G3 (Bethesda)">
        <title>A haplotype-resolved chromosome-scale genome for Quercus rubra L. provides insights into the genetics of adaptive traits for red oak species.</title>
        <authorList>
            <person name="Kapoor B."/>
            <person name="Jenkins J."/>
            <person name="Schmutz J."/>
            <person name="Zhebentyayeva T."/>
            <person name="Kuelheim C."/>
            <person name="Coggeshall M."/>
            <person name="Heim C."/>
            <person name="Lasky J.R."/>
            <person name="Leites L."/>
            <person name="Islam-Faridi N."/>
            <person name="Romero-Severson J."/>
            <person name="DeLeo V.L."/>
            <person name="Lucas S.M."/>
            <person name="Lazic D."/>
            <person name="Gailing O."/>
            <person name="Carlson J."/>
            <person name="Staton M."/>
        </authorList>
    </citation>
    <scope>NUCLEOTIDE SEQUENCE [LARGE SCALE GENOMIC DNA]</scope>
    <source>
        <strain evidence="2">Pseudo-F2</strain>
    </source>
</reference>
<evidence type="ECO:0000313" key="3">
    <source>
        <dbReference type="Proteomes" id="UP001324115"/>
    </source>
</evidence>
<evidence type="ECO:0000313" key="2">
    <source>
        <dbReference type="EMBL" id="KAK4579638.1"/>
    </source>
</evidence>